<protein>
    <submittedName>
        <fullName evidence="1">Uncharacterized protein</fullName>
    </submittedName>
</protein>
<comment type="caution">
    <text evidence="1">The sequence shown here is derived from an EMBL/GenBank/DDBJ whole genome shotgun (WGS) entry which is preliminary data.</text>
</comment>
<evidence type="ECO:0000313" key="2">
    <source>
        <dbReference type="Proteomes" id="UP001138768"/>
    </source>
</evidence>
<accession>A0A9X0WD97</accession>
<dbReference type="AlphaFoldDB" id="A0A9X0WD97"/>
<organism evidence="1 2">
    <name type="scientific">Lamprobacter modestohalophilus</name>
    <dbReference type="NCBI Taxonomy" id="1064514"/>
    <lineage>
        <taxon>Bacteria</taxon>
        <taxon>Pseudomonadati</taxon>
        <taxon>Pseudomonadota</taxon>
        <taxon>Gammaproteobacteria</taxon>
        <taxon>Chromatiales</taxon>
        <taxon>Chromatiaceae</taxon>
        <taxon>Lamprobacter</taxon>
    </lineage>
</organism>
<reference evidence="1 2" key="1">
    <citation type="journal article" date="2020" name="Microorganisms">
        <title>Osmotic Adaptation and Compatible Solute Biosynthesis of Phototrophic Bacteria as Revealed from Genome Analyses.</title>
        <authorList>
            <person name="Imhoff J.F."/>
            <person name="Rahn T."/>
            <person name="Kunzel S."/>
            <person name="Keller A."/>
            <person name="Neulinger S.C."/>
        </authorList>
    </citation>
    <scope>NUCLEOTIDE SEQUENCE [LARGE SCALE GENOMIC DNA]</scope>
    <source>
        <strain evidence="1 2">DSM 25653</strain>
    </source>
</reference>
<dbReference type="EMBL" id="NRRY01000066">
    <property type="protein sequence ID" value="MBK1621281.1"/>
    <property type="molecule type" value="Genomic_DNA"/>
</dbReference>
<name>A0A9X0WD97_9GAMM</name>
<gene>
    <name evidence="1" type="ORF">CKO42_23255</name>
</gene>
<sequence>MMAVLLNGVAQIEYDRTKALPDYQGAYLDKMDRKMEAEGIDIDGQRIQMPALAQKAQFVAANLANAIVTNDEAQVAAMTTWLAVRLPELKQVKLREEEGGFAIELDFDQGYIKQHPVQITPRRH</sequence>
<keyword evidence="2" id="KW-1185">Reference proteome</keyword>
<evidence type="ECO:0000313" key="1">
    <source>
        <dbReference type="EMBL" id="MBK1621281.1"/>
    </source>
</evidence>
<dbReference type="Proteomes" id="UP001138768">
    <property type="component" value="Unassembled WGS sequence"/>
</dbReference>
<proteinExistence type="predicted"/>